<evidence type="ECO:0000256" key="7">
    <source>
        <dbReference type="SAM" id="MobiDB-lite"/>
    </source>
</evidence>
<keyword evidence="10" id="KW-1185">Reference proteome</keyword>
<proteinExistence type="inferred from homology"/>
<feature type="transmembrane region" description="Helical" evidence="8">
    <location>
        <begin position="364"/>
        <end position="387"/>
    </location>
</feature>
<dbReference type="InterPro" id="IPR006043">
    <property type="entry name" value="NCS2"/>
</dbReference>
<dbReference type="NCBIfam" id="TIGR00801">
    <property type="entry name" value="ncs2"/>
    <property type="match status" value="1"/>
</dbReference>
<feature type="transmembrane region" description="Helical" evidence="8">
    <location>
        <begin position="239"/>
        <end position="257"/>
    </location>
</feature>
<evidence type="ECO:0000256" key="8">
    <source>
        <dbReference type="SAM" id="Phobius"/>
    </source>
</evidence>
<reference evidence="9 10" key="1">
    <citation type="submission" date="2023-01" db="EMBL/GenBank/DDBJ databases">
        <title>Analysis of 21 Apiospora genomes using comparative genomics revels a genus with tremendous synthesis potential of carbohydrate active enzymes and secondary metabolites.</title>
        <authorList>
            <person name="Sorensen T."/>
        </authorList>
    </citation>
    <scope>NUCLEOTIDE SEQUENCE [LARGE SCALE GENOMIC DNA]</scope>
    <source>
        <strain evidence="9 10">CBS 33761</strain>
    </source>
</reference>
<feature type="region of interest" description="Disordered" evidence="7">
    <location>
        <begin position="1"/>
        <end position="25"/>
    </location>
</feature>
<dbReference type="Pfam" id="PF00860">
    <property type="entry name" value="Xan_ur_permease"/>
    <property type="match status" value="2"/>
</dbReference>
<dbReference type="Proteomes" id="UP001444661">
    <property type="component" value="Unassembled WGS sequence"/>
</dbReference>
<feature type="transmembrane region" description="Helical" evidence="8">
    <location>
        <begin position="498"/>
        <end position="518"/>
    </location>
</feature>
<evidence type="ECO:0008006" key="11">
    <source>
        <dbReference type="Google" id="ProtNLM"/>
    </source>
</evidence>
<feature type="transmembrane region" description="Helical" evidence="8">
    <location>
        <begin position="163"/>
        <end position="183"/>
    </location>
</feature>
<keyword evidence="6 8" id="KW-0472">Membrane</keyword>
<comment type="subcellular location">
    <subcellularLocation>
        <location evidence="1">Membrane</location>
        <topology evidence="1">Multi-pass membrane protein</topology>
    </subcellularLocation>
</comment>
<evidence type="ECO:0000313" key="10">
    <source>
        <dbReference type="Proteomes" id="UP001444661"/>
    </source>
</evidence>
<feature type="transmembrane region" description="Helical" evidence="8">
    <location>
        <begin position="470"/>
        <end position="492"/>
    </location>
</feature>
<name>A0ABR1RPK3_9PEZI</name>
<evidence type="ECO:0000256" key="6">
    <source>
        <dbReference type="ARBA" id="ARBA00023136"/>
    </source>
</evidence>
<evidence type="ECO:0000313" key="9">
    <source>
        <dbReference type="EMBL" id="KAK8016890.1"/>
    </source>
</evidence>
<feature type="region of interest" description="Disordered" evidence="7">
    <location>
        <begin position="605"/>
        <end position="648"/>
    </location>
</feature>
<evidence type="ECO:0000256" key="3">
    <source>
        <dbReference type="ARBA" id="ARBA00022448"/>
    </source>
</evidence>
<dbReference type="InterPro" id="IPR006042">
    <property type="entry name" value="Xan_ur_permease"/>
</dbReference>
<feature type="transmembrane region" description="Helical" evidence="8">
    <location>
        <begin position="113"/>
        <end position="131"/>
    </location>
</feature>
<sequence length="648" mass="68892">MDEDQGPSHIAPPPESARPPRKTVRDRLQGVRRTFCTRDGLLGKYDYAFLFTPNLPFMDRPKQVSPFFGLNDRMPVFLALVLGLQHSLAMLAGIITPPLLLTGATGVNLPGEIQQYIVSTALIVSGILSLIQITRFRILGTPPFLPPKIMWLLYLRLNSSSRYYLGTGLISVVGISFSIIPVAQGAFAQMYANGFCPTAADGTKLPCPDGYGALLGTAAVCALIEILIAFIPPKIMLRIFPPIVTGPTVMLIGVSLIESAFKNWAGGSGPCADAQPTEFFKLCPDITAPHALPWGSAEYLGLGFSVFLTIILCERFGAPIMKSTSVIIGLLVGSIIAAACGYFDRSGIDSAPAASFVWVHTFKLSVYGPLVLPIMAVFIICACEAIGDITATCDVSRLEVEGKLYESRIQGGVLADGLNGVLAALMTITPMSSEFSPGVAFESEYDADRDLAFAQNNGVIALTRCANRTAGYCCCGFLIIMGVFAKFAASLVAIPSAVLGGMTSFLFCAVAVSGIAIITKGVPFHRRNRFILTAALAGGYGATLVPTYFSHVFTYAGDNKGLQGFLDAIVLVMETGFAVTAFVACVLNLVLPPEFEEPIEDVAPLQETATGPLENGGEHKGMRQNSQSMEGSSSAAAEEGYGKHEKAQ</sequence>
<dbReference type="PANTHER" id="PTHR42810:SF2">
    <property type="entry name" value="PURINE PERMEASE C1399.01C-RELATED"/>
    <property type="match status" value="1"/>
</dbReference>
<feature type="compositionally biased region" description="Low complexity" evidence="7">
    <location>
        <begin position="630"/>
        <end position="639"/>
    </location>
</feature>
<comment type="similarity">
    <text evidence="2">Belongs to the nucleobase:cation symporter-2 (NCS2) (TC 2.A.40) family.</text>
</comment>
<accession>A0ABR1RPK3</accession>
<feature type="transmembrane region" description="Helical" evidence="8">
    <location>
        <begin position="530"/>
        <end position="549"/>
    </location>
</feature>
<keyword evidence="3" id="KW-0813">Transport</keyword>
<evidence type="ECO:0000256" key="4">
    <source>
        <dbReference type="ARBA" id="ARBA00022692"/>
    </source>
</evidence>
<keyword evidence="4 8" id="KW-0812">Transmembrane</keyword>
<feature type="transmembrane region" description="Helical" evidence="8">
    <location>
        <begin position="299"/>
        <end position="318"/>
    </location>
</feature>
<protein>
    <recommendedName>
        <fullName evidence="11">Purine permease</fullName>
    </recommendedName>
</protein>
<feature type="transmembrane region" description="Helical" evidence="8">
    <location>
        <begin position="325"/>
        <end position="344"/>
    </location>
</feature>
<organism evidence="9 10">
    <name type="scientific">Apiospora rasikravindrae</name>
    <dbReference type="NCBI Taxonomy" id="990691"/>
    <lineage>
        <taxon>Eukaryota</taxon>
        <taxon>Fungi</taxon>
        <taxon>Dikarya</taxon>
        <taxon>Ascomycota</taxon>
        <taxon>Pezizomycotina</taxon>
        <taxon>Sordariomycetes</taxon>
        <taxon>Xylariomycetidae</taxon>
        <taxon>Amphisphaeriales</taxon>
        <taxon>Apiosporaceae</taxon>
        <taxon>Apiospora</taxon>
    </lineage>
</organism>
<dbReference type="EMBL" id="JAQQWK010000014">
    <property type="protein sequence ID" value="KAK8016890.1"/>
    <property type="molecule type" value="Genomic_DNA"/>
</dbReference>
<feature type="transmembrane region" description="Helical" evidence="8">
    <location>
        <begin position="76"/>
        <end position="101"/>
    </location>
</feature>
<comment type="caution">
    <text evidence="9">The sequence shown here is derived from an EMBL/GenBank/DDBJ whole genome shotgun (WGS) entry which is preliminary data.</text>
</comment>
<keyword evidence="5 8" id="KW-1133">Transmembrane helix</keyword>
<gene>
    <name evidence="9" type="ORF">PG993_015079</name>
</gene>
<evidence type="ECO:0000256" key="5">
    <source>
        <dbReference type="ARBA" id="ARBA00022989"/>
    </source>
</evidence>
<evidence type="ECO:0000256" key="2">
    <source>
        <dbReference type="ARBA" id="ARBA00008821"/>
    </source>
</evidence>
<dbReference type="PANTHER" id="PTHR42810">
    <property type="entry name" value="PURINE PERMEASE C1399.01C-RELATED"/>
    <property type="match status" value="1"/>
</dbReference>
<evidence type="ECO:0000256" key="1">
    <source>
        <dbReference type="ARBA" id="ARBA00004141"/>
    </source>
</evidence>
<feature type="transmembrane region" description="Helical" evidence="8">
    <location>
        <begin position="211"/>
        <end position="232"/>
    </location>
</feature>
<feature type="transmembrane region" description="Helical" evidence="8">
    <location>
        <begin position="569"/>
        <end position="591"/>
    </location>
</feature>